<dbReference type="Gene3D" id="3.40.50.300">
    <property type="entry name" value="P-loop containing nucleotide triphosphate hydrolases"/>
    <property type="match status" value="1"/>
</dbReference>
<protein>
    <submittedName>
        <fullName evidence="1">Uncharacterized protein</fullName>
    </submittedName>
</protein>
<evidence type="ECO:0000313" key="1">
    <source>
        <dbReference type="EMBL" id="KAJ7333768.1"/>
    </source>
</evidence>
<evidence type="ECO:0000313" key="2">
    <source>
        <dbReference type="Proteomes" id="UP001163046"/>
    </source>
</evidence>
<reference evidence="1" key="1">
    <citation type="submission" date="2023-01" db="EMBL/GenBank/DDBJ databases">
        <title>Genome assembly of the deep-sea coral Lophelia pertusa.</title>
        <authorList>
            <person name="Herrera S."/>
            <person name="Cordes E."/>
        </authorList>
    </citation>
    <scope>NUCLEOTIDE SEQUENCE</scope>
    <source>
        <strain evidence="1">USNM1676648</strain>
        <tissue evidence="1">Polyp</tissue>
    </source>
</reference>
<proteinExistence type="predicted"/>
<name>A0A9W9YCT9_9CNID</name>
<organism evidence="1 2">
    <name type="scientific">Desmophyllum pertusum</name>
    <dbReference type="NCBI Taxonomy" id="174260"/>
    <lineage>
        <taxon>Eukaryota</taxon>
        <taxon>Metazoa</taxon>
        <taxon>Cnidaria</taxon>
        <taxon>Anthozoa</taxon>
        <taxon>Hexacorallia</taxon>
        <taxon>Scleractinia</taxon>
        <taxon>Caryophylliina</taxon>
        <taxon>Caryophylliidae</taxon>
        <taxon>Desmophyllum</taxon>
    </lineage>
</organism>
<dbReference type="Proteomes" id="UP001163046">
    <property type="component" value="Unassembled WGS sequence"/>
</dbReference>
<accession>A0A9W9YCT9</accession>
<dbReference type="EMBL" id="MU827785">
    <property type="protein sequence ID" value="KAJ7333768.1"/>
    <property type="molecule type" value="Genomic_DNA"/>
</dbReference>
<dbReference type="AlphaFoldDB" id="A0A9W9YCT9"/>
<keyword evidence="2" id="KW-1185">Reference proteome</keyword>
<gene>
    <name evidence="1" type="ORF">OS493_015859</name>
</gene>
<dbReference type="InterPro" id="IPR027417">
    <property type="entry name" value="P-loop_NTPase"/>
</dbReference>
<sequence length="110" mass="12626">MKYAFDVDDSILWLGDLADLIFVFFDPIGQALCKRTLNLVEKLNEKHADRIRFFLSKADTAGHESDRQKVLMQITQELCKRPGLNKAGFEMPDNLHTHTVRQASKMCQSN</sequence>
<dbReference type="OrthoDB" id="1716625at2759"/>
<comment type="caution">
    <text evidence="1">The sequence shown here is derived from an EMBL/GenBank/DDBJ whole genome shotgun (WGS) entry which is preliminary data.</text>
</comment>